<evidence type="ECO:0000313" key="1">
    <source>
        <dbReference type="EMBL" id="KAJ0089660.1"/>
    </source>
</evidence>
<reference evidence="2" key="1">
    <citation type="journal article" date="2023" name="G3 (Bethesda)">
        <title>Genome assembly and association tests identify interacting loci associated with vigor, precocity, and sex in interspecific pistachio rootstocks.</title>
        <authorList>
            <person name="Palmer W."/>
            <person name="Jacygrad E."/>
            <person name="Sagayaradj S."/>
            <person name="Cavanaugh K."/>
            <person name="Han R."/>
            <person name="Bertier L."/>
            <person name="Beede B."/>
            <person name="Kafkas S."/>
            <person name="Golino D."/>
            <person name="Preece J."/>
            <person name="Michelmore R."/>
        </authorList>
    </citation>
    <scope>NUCLEOTIDE SEQUENCE [LARGE SCALE GENOMIC DNA]</scope>
</reference>
<dbReference type="EMBL" id="CM047904">
    <property type="protein sequence ID" value="KAJ0089660.1"/>
    <property type="molecule type" value="Genomic_DNA"/>
</dbReference>
<accession>A0ACC1ASI9</accession>
<proteinExistence type="predicted"/>
<organism evidence="1 2">
    <name type="scientific">Pistacia atlantica</name>
    <dbReference type="NCBI Taxonomy" id="434234"/>
    <lineage>
        <taxon>Eukaryota</taxon>
        <taxon>Viridiplantae</taxon>
        <taxon>Streptophyta</taxon>
        <taxon>Embryophyta</taxon>
        <taxon>Tracheophyta</taxon>
        <taxon>Spermatophyta</taxon>
        <taxon>Magnoliopsida</taxon>
        <taxon>eudicotyledons</taxon>
        <taxon>Gunneridae</taxon>
        <taxon>Pentapetalae</taxon>
        <taxon>rosids</taxon>
        <taxon>malvids</taxon>
        <taxon>Sapindales</taxon>
        <taxon>Anacardiaceae</taxon>
        <taxon>Pistacia</taxon>
    </lineage>
</organism>
<gene>
    <name evidence="1" type="ORF">Patl1_14756</name>
</gene>
<keyword evidence="2" id="KW-1185">Reference proteome</keyword>
<comment type="caution">
    <text evidence="1">The sequence shown here is derived from an EMBL/GenBank/DDBJ whole genome shotgun (WGS) entry which is preliminary data.</text>
</comment>
<sequence length="696" mass="78346">MMLVYLEGCWCEGERCWEEDRIALLQLKPFLNSTYYLQDWVEGDEKSDCCQWKRVECNSTTGKVIKLWLSYVRKVELGDQWYLNTSLFSPFQELQWLDLSWNGISGWVQSKGLQKLPRLEVLDLGGNFLNNSIFSSLSGLTSLKTLNLYRNRLNGTVIVQDLQKLSRLEVLDLSGNFLDNSILSSLAGLTSLKTLHLFHNRLNGTVIVQGVESLRNLAELDLSGNQIGKFVFPKALCYSHWGHSHPLKKLDLSYSNFRRGTMTAQELKNLTNVEDLILDYSSLHITILQSFGAFTSLKRLSMKNCKLSGILHNQGVPNFKNLKSLFMDGTALNISFFQIIKPMASLEILSLASCGLTGTLPNQGLCKLKQLKELYMNNNELRGTLPWCLANLTSLQGEFPNWLLENNTKLETLLLVNNSLSGPFQLPIHPHQHLTNLDISVNSFYGHIPMEIGPKLPRLISLNISRNAFNGSIPSSIGDMNSLESLDFSDSYFSGEIPEKLAMGCFSLRLLALSNNSLEDLGFNFFTGNLPNWIDRLSLLRYLILANNNLEGELPLQLCELDQLRIMDLSHNNFTGFILPCLNMSERYNKGYDAATLTSGFLDQVPAYSPLPAFAYSQIGPPSIEEETIDFTTKNRTYSYSGRILMYMSGIDLSSNKLIGEIPHQIGNLTMLHSLNFSHNNLTGPIPSEISNLKVN</sequence>
<name>A0ACC1ASI9_9ROSI</name>
<evidence type="ECO:0000313" key="2">
    <source>
        <dbReference type="Proteomes" id="UP001164250"/>
    </source>
</evidence>
<dbReference type="Proteomes" id="UP001164250">
    <property type="component" value="Chromosome 8"/>
</dbReference>
<protein>
    <submittedName>
        <fullName evidence="1">Uncharacterized protein</fullName>
    </submittedName>
</protein>